<dbReference type="GO" id="GO:0004742">
    <property type="term" value="F:dihydrolipoyllysine-residue acetyltransferase activity"/>
    <property type="evidence" value="ECO:0007669"/>
    <property type="project" value="UniProtKB-EC"/>
</dbReference>
<dbReference type="SUPFAM" id="SSF52777">
    <property type="entry name" value="CoA-dependent acyltransferases"/>
    <property type="match status" value="1"/>
</dbReference>
<dbReference type="Pfam" id="PF02817">
    <property type="entry name" value="E3_binding"/>
    <property type="match status" value="1"/>
</dbReference>
<dbReference type="InterPro" id="IPR045257">
    <property type="entry name" value="E2/Pdx1"/>
</dbReference>
<dbReference type="PROSITE" id="PS00189">
    <property type="entry name" value="LIPOYL"/>
    <property type="match status" value="1"/>
</dbReference>
<dbReference type="PANTHER" id="PTHR23151:SF90">
    <property type="entry name" value="DIHYDROLIPOYLLYSINE-RESIDUE ACETYLTRANSFERASE COMPONENT OF PYRUVATE DEHYDROGENASE COMPLEX, MITOCHONDRIAL-RELATED"/>
    <property type="match status" value="1"/>
</dbReference>
<comment type="cofactor">
    <cofactor evidence="1">
        <name>(R)-lipoate</name>
        <dbReference type="ChEBI" id="CHEBI:83088"/>
    </cofactor>
</comment>
<dbReference type="InterPro" id="IPR003016">
    <property type="entry name" value="2-oxoA_DH_lipoyl-BS"/>
</dbReference>
<comment type="similarity">
    <text evidence="2">Belongs to the 2-oxoacid dehydrogenase family.</text>
</comment>
<evidence type="ECO:0000313" key="10">
    <source>
        <dbReference type="EMBL" id="SUZ77405.1"/>
    </source>
</evidence>
<keyword evidence="4" id="KW-0808">Transferase</keyword>
<dbReference type="InterPro" id="IPR011053">
    <property type="entry name" value="Single_hybrid_motif"/>
</dbReference>
<dbReference type="EC" id="2.3.1.12" evidence="3"/>
<keyword evidence="5" id="KW-0450">Lipoyl</keyword>
<dbReference type="Gene3D" id="2.40.50.100">
    <property type="match status" value="1"/>
</dbReference>
<dbReference type="AlphaFoldDB" id="A0A381QDK5"/>
<dbReference type="PANTHER" id="PTHR23151">
    <property type="entry name" value="DIHYDROLIPOAMIDE ACETYL/SUCCINYL-TRANSFERASE-RELATED"/>
    <property type="match status" value="1"/>
</dbReference>
<feature type="region of interest" description="Disordered" evidence="7">
    <location>
        <begin position="85"/>
        <end position="135"/>
    </location>
</feature>
<keyword evidence="6" id="KW-0012">Acyltransferase</keyword>
<dbReference type="Pfam" id="PF00198">
    <property type="entry name" value="2-oxoacid_dh"/>
    <property type="match status" value="1"/>
</dbReference>
<evidence type="ECO:0000259" key="8">
    <source>
        <dbReference type="PROSITE" id="PS50968"/>
    </source>
</evidence>
<dbReference type="InterPro" id="IPR001078">
    <property type="entry name" value="2-oxoacid_DH_actylTfrase"/>
</dbReference>
<proteinExistence type="inferred from homology"/>
<sequence>MVTKVHMEALSPTMEEGQLVQWLKSEGDEISSGDILAEIETDKATMELVARGDGILRKIFLDAGGVSVVGAVIAVIAAADEDISDIEGSSDGNGTQQALSEESSTGTEPVAPEEPEAATTPAITADTQGTGSVKASPLARRLATEMGVDLLTIKGSGPGGRVVKRDLEGAKTAVSKAAATTTWTPEENEYEDLPTSQMRKSIAKRLVTSIGPVPTFYLTVEVDMNRVIGARESMNNMLEEDGYRISVNDIVLKAVAAALRQHPNCNAQWHDSFVRRFNAVHLGVAVAIDEGLITPVIRNAHAKGIMQIAAEVRELAGRARTKKLMPDEYTGSTFSVSNLGMFGIQEFTAIINPPEAGILAVGGIEETPLVVNGEVKVCPRMRITMSCDHRVIDGAQGARFLATLKSMLEEPTAILL</sequence>
<dbReference type="EMBL" id="UINC01001316">
    <property type="protein sequence ID" value="SUZ77405.1"/>
    <property type="molecule type" value="Genomic_DNA"/>
</dbReference>
<reference evidence="10" key="1">
    <citation type="submission" date="2018-05" db="EMBL/GenBank/DDBJ databases">
        <authorList>
            <person name="Lanie J.A."/>
            <person name="Ng W.-L."/>
            <person name="Kazmierczak K.M."/>
            <person name="Andrzejewski T.M."/>
            <person name="Davidsen T.M."/>
            <person name="Wayne K.J."/>
            <person name="Tettelin H."/>
            <person name="Glass J.I."/>
            <person name="Rusch D."/>
            <person name="Podicherti R."/>
            <person name="Tsui H.-C.T."/>
            <person name="Winkler M.E."/>
        </authorList>
    </citation>
    <scope>NUCLEOTIDE SEQUENCE</scope>
</reference>
<evidence type="ECO:0000256" key="3">
    <source>
        <dbReference type="ARBA" id="ARBA00013114"/>
    </source>
</evidence>
<dbReference type="CDD" id="cd06849">
    <property type="entry name" value="lipoyl_domain"/>
    <property type="match status" value="1"/>
</dbReference>
<dbReference type="InterPro" id="IPR006257">
    <property type="entry name" value="LAT1"/>
</dbReference>
<dbReference type="InterPro" id="IPR023213">
    <property type="entry name" value="CAT-like_dom_sf"/>
</dbReference>
<dbReference type="GO" id="GO:0006086">
    <property type="term" value="P:pyruvate decarboxylation to acetyl-CoA"/>
    <property type="evidence" value="ECO:0007669"/>
    <property type="project" value="InterPro"/>
</dbReference>
<gene>
    <name evidence="10" type="ORF">METZ01_LOCUS30259</name>
</gene>
<accession>A0A381QDK5</accession>
<evidence type="ECO:0000256" key="2">
    <source>
        <dbReference type="ARBA" id="ARBA00007317"/>
    </source>
</evidence>
<dbReference type="SUPFAM" id="SSF51230">
    <property type="entry name" value="Single hybrid motif"/>
    <property type="match status" value="1"/>
</dbReference>
<dbReference type="InterPro" id="IPR036625">
    <property type="entry name" value="E3-bd_dom_sf"/>
</dbReference>
<evidence type="ECO:0000259" key="9">
    <source>
        <dbReference type="PROSITE" id="PS51826"/>
    </source>
</evidence>
<feature type="compositionally biased region" description="Polar residues" evidence="7">
    <location>
        <begin position="93"/>
        <end position="106"/>
    </location>
</feature>
<organism evidence="10">
    <name type="scientific">marine metagenome</name>
    <dbReference type="NCBI Taxonomy" id="408172"/>
    <lineage>
        <taxon>unclassified sequences</taxon>
        <taxon>metagenomes</taxon>
        <taxon>ecological metagenomes</taxon>
    </lineage>
</organism>
<evidence type="ECO:0000256" key="7">
    <source>
        <dbReference type="SAM" id="MobiDB-lite"/>
    </source>
</evidence>
<dbReference type="SUPFAM" id="SSF47005">
    <property type="entry name" value="Peripheral subunit-binding domain of 2-oxo acid dehydrogenase complex"/>
    <property type="match status" value="1"/>
</dbReference>
<dbReference type="Pfam" id="PF00364">
    <property type="entry name" value="Biotin_lipoyl"/>
    <property type="match status" value="1"/>
</dbReference>
<dbReference type="InterPro" id="IPR004167">
    <property type="entry name" value="PSBD"/>
</dbReference>
<protein>
    <recommendedName>
        <fullName evidence="3">dihydrolipoyllysine-residue acetyltransferase</fullName>
        <ecNumber evidence="3">2.3.1.12</ecNumber>
    </recommendedName>
</protein>
<dbReference type="NCBIfam" id="TIGR01349">
    <property type="entry name" value="PDHac_trf_mito"/>
    <property type="match status" value="1"/>
</dbReference>
<dbReference type="InterPro" id="IPR000089">
    <property type="entry name" value="Biotin_lipoyl"/>
</dbReference>
<dbReference type="Gene3D" id="4.10.320.10">
    <property type="entry name" value="E3-binding domain"/>
    <property type="match status" value="1"/>
</dbReference>
<name>A0A381QDK5_9ZZZZ</name>
<evidence type="ECO:0000256" key="4">
    <source>
        <dbReference type="ARBA" id="ARBA00022679"/>
    </source>
</evidence>
<evidence type="ECO:0000256" key="1">
    <source>
        <dbReference type="ARBA" id="ARBA00001938"/>
    </source>
</evidence>
<feature type="domain" description="Peripheral subunit-binding (PSBD)" evidence="9">
    <location>
        <begin position="134"/>
        <end position="171"/>
    </location>
</feature>
<feature type="domain" description="Lipoyl-binding" evidence="8">
    <location>
        <begin position="2"/>
        <end position="77"/>
    </location>
</feature>
<dbReference type="Gene3D" id="3.30.559.10">
    <property type="entry name" value="Chloramphenicol acetyltransferase-like domain"/>
    <property type="match status" value="1"/>
</dbReference>
<evidence type="ECO:0000256" key="5">
    <source>
        <dbReference type="ARBA" id="ARBA00022823"/>
    </source>
</evidence>
<evidence type="ECO:0000256" key="6">
    <source>
        <dbReference type="ARBA" id="ARBA00023315"/>
    </source>
</evidence>
<dbReference type="PROSITE" id="PS50968">
    <property type="entry name" value="BIOTINYL_LIPOYL"/>
    <property type="match status" value="1"/>
</dbReference>
<dbReference type="PROSITE" id="PS51826">
    <property type="entry name" value="PSBD"/>
    <property type="match status" value="1"/>
</dbReference>
<dbReference type="GO" id="GO:0045254">
    <property type="term" value="C:pyruvate dehydrogenase complex"/>
    <property type="evidence" value="ECO:0007669"/>
    <property type="project" value="InterPro"/>
</dbReference>